<evidence type="ECO:0000256" key="1">
    <source>
        <dbReference type="ARBA" id="ARBA00004141"/>
    </source>
</evidence>
<keyword evidence="4 6" id="KW-1133">Transmembrane helix</keyword>
<gene>
    <name evidence="8" type="ORF">POM88_031774</name>
</gene>
<comment type="caution">
    <text evidence="8">The sequence shown here is derived from an EMBL/GenBank/DDBJ whole genome shotgun (WGS) entry which is preliminary data.</text>
</comment>
<comment type="subcellular location">
    <subcellularLocation>
        <location evidence="1">Membrane</location>
        <topology evidence="1">Multi-pass membrane protein</topology>
    </subcellularLocation>
</comment>
<name>A0AAD8HZE8_9APIA</name>
<dbReference type="InterPro" id="IPR058533">
    <property type="entry name" value="Cation_efflux_TM"/>
</dbReference>
<evidence type="ECO:0000259" key="7">
    <source>
        <dbReference type="Pfam" id="PF01545"/>
    </source>
</evidence>
<keyword evidence="3" id="KW-0406">Ion transport</keyword>
<dbReference type="Pfam" id="PF01545">
    <property type="entry name" value="Cation_efflux"/>
    <property type="match status" value="1"/>
</dbReference>
<dbReference type="PANTHER" id="PTHR11562:SF100">
    <property type="entry name" value="METAL TOLERANCE PROTEIN A2"/>
    <property type="match status" value="1"/>
</dbReference>
<accession>A0AAD8HZE8</accession>
<dbReference type="GO" id="GO:0005385">
    <property type="term" value="F:zinc ion transmembrane transporter activity"/>
    <property type="evidence" value="ECO:0007669"/>
    <property type="project" value="TreeGrafter"/>
</dbReference>
<evidence type="ECO:0000313" key="9">
    <source>
        <dbReference type="Proteomes" id="UP001237642"/>
    </source>
</evidence>
<keyword evidence="9" id="KW-1185">Reference proteome</keyword>
<keyword evidence="3" id="KW-0862">Zinc</keyword>
<keyword evidence="5 6" id="KW-0472">Membrane</keyword>
<reference evidence="8" key="2">
    <citation type="submission" date="2023-05" db="EMBL/GenBank/DDBJ databases">
        <authorList>
            <person name="Schelkunov M.I."/>
        </authorList>
    </citation>
    <scope>NUCLEOTIDE SEQUENCE</scope>
    <source>
        <strain evidence="8">Hsosn_3</strain>
        <tissue evidence="8">Leaf</tissue>
    </source>
</reference>
<protein>
    <recommendedName>
        <fullName evidence="7">Cation efflux protein transmembrane domain-containing protein</fullName>
    </recommendedName>
</protein>
<evidence type="ECO:0000313" key="8">
    <source>
        <dbReference type="EMBL" id="KAK1375581.1"/>
    </source>
</evidence>
<dbReference type="Proteomes" id="UP001237642">
    <property type="component" value="Unassembled WGS sequence"/>
</dbReference>
<dbReference type="GO" id="GO:0005886">
    <property type="term" value="C:plasma membrane"/>
    <property type="evidence" value="ECO:0007669"/>
    <property type="project" value="TreeGrafter"/>
</dbReference>
<feature type="transmembrane region" description="Helical" evidence="6">
    <location>
        <begin position="77"/>
        <end position="96"/>
    </location>
</feature>
<proteinExistence type="predicted"/>
<dbReference type="InterPro" id="IPR050681">
    <property type="entry name" value="CDF/SLC30A"/>
</dbReference>
<evidence type="ECO:0000256" key="4">
    <source>
        <dbReference type="ARBA" id="ARBA00022989"/>
    </source>
</evidence>
<evidence type="ECO:0000256" key="2">
    <source>
        <dbReference type="ARBA" id="ARBA00022692"/>
    </source>
</evidence>
<evidence type="ECO:0000256" key="3">
    <source>
        <dbReference type="ARBA" id="ARBA00022906"/>
    </source>
</evidence>
<sequence>MELHEDLQDVQDERTAIVKKVCICKLFDEQTSLKDDNARLNARKRLILALVLILMTVEVTAGLKANSLAILTDATHLSDVVTFGISLFSLWAAVGWTPTHKHSYVFFCLLSYPSQHEDAPNEQQGQNINVKGVYLHVLGDLIPLVSP</sequence>
<dbReference type="SUPFAM" id="SSF161111">
    <property type="entry name" value="Cation efflux protein transmembrane domain-like"/>
    <property type="match status" value="1"/>
</dbReference>
<feature type="domain" description="Cation efflux protein transmembrane" evidence="7">
    <location>
        <begin position="46"/>
        <end position="104"/>
    </location>
</feature>
<dbReference type="Gene3D" id="1.20.1510.10">
    <property type="entry name" value="Cation efflux protein transmembrane domain"/>
    <property type="match status" value="1"/>
</dbReference>
<feature type="transmembrane region" description="Helical" evidence="6">
    <location>
        <begin position="46"/>
        <end position="65"/>
    </location>
</feature>
<dbReference type="EMBL" id="JAUIZM010000007">
    <property type="protein sequence ID" value="KAK1375581.1"/>
    <property type="molecule type" value="Genomic_DNA"/>
</dbReference>
<evidence type="ECO:0000256" key="5">
    <source>
        <dbReference type="ARBA" id="ARBA00023136"/>
    </source>
</evidence>
<dbReference type="PANTHER" id="PTHR11562">
    <property type="entry name" value="CATION EFFLUX PROTEIN/ ZINC TRANSPORTER"/>
    <property type="match status" value="1"/>
</dbReference>
<organism evidence="8 9">
    <name type="scientific">Heracleum sosnowskyi</name>
    <dbReference type="NCBI Taxonomy" id="360622"/>
    <lineage>
        <taxon>Eukaryota</taxon>
        <taxon>Viridiplantae</taxon>
        <taxon>Streptophyta</taxon>
        <taxon>Embryophyta</taxon>
        <taxon>Tracheophyta</taxon>
        <taxon>Spermatophyta</taxon>
        <taxon>Magnoliopsida</taxon>
        <taxon>eudicotyledons</taxon>
        <taxon>Gunneridae</taxon>
        <taxon>Pentapetalae</taxon>
        <taxon>asterids</taxon>
        <taxon>campanulids</taxon>
        <taxon>Apiales</taxon>
        <taxon>Apiaceae</taxon>
        <taxon>Apioideae</taxon>
        <taxon>apioid superclade</taxon>
        <taxon>Tordylieae</taxon>
        <taxon>Tordyliinae</taxon>
        <taxon>Heracleum</taxon>
    </lineage>
</organism>
<keyword evidence="3" id="KW-0864">Zinc transport</keyword>
<dbReference type="AlphaFoldDB" id="A0AAD8HZE8"/>
<dbReference type="GO" id="GO:0005773">
    <property type="term" value="C:vacuole"/>
    <property type="evidence" value="ECO:0007669"/>
    <property type="project" value="TreeGrafter"/>
</dbReference>
<evidence type="ECO:0000256" key="6">
    <source>
        <dbReference type="SAM" id="Phobius"/>
    </source>
</evidence>
<keyword evidence="3" id="KW-0813">Transport</keyword>
<dbReference type="InterPro" id="IPR027469">
    <property type="entry name" value="Cation_efflux_TMD_sf"/>
</dbReference>
<keyword evidence="2 6" id="KW-0812">Transmembrane</keyword>
<reference evidence="8" key="1">
    <citation type="submission" date="2023-02" db="EMBL/GenBank/DDBJ databases">
        <title>Genome of toxic invasive species Heracleum sosnowskyi carries increased number of genes despite the absence of recent whole-genome duplications.</title>
        <authorList>
            <person name="Schelkunov M."/>
            <person name="Shtratnikova V."/>
            <person name="Makarenko M."/>
            <person name="Klepikova A."/>
            <person name="Omelchenko D."/>
            <person name="Novikova G."/>
            <person name="Obukhova E."/>
            <person name="Bogdanov V."/>
            <person name="Penin A."/>
            <person name="Logacheva M."/>
        </authorList>
    </citation>
    <scope>NUCLEOTIDE SEQUENCE</scope>
    <source>
        <strain evidence="8">Hsosn_3</strain>
        <tissue evidence="8">Leaf</tissue>
    </source>
</reference>